<protein>
    <submittedName>
        <fullName evidence="1">Uncharacterized protein</fullName>
    </submittedName>
</protein>
<evidence type="ECO:0000313" key="1">
    <source>
        <dbReference type="EMBL" id="GIJ60046.1"/>
    </source>
</evidence>
<keyword evidence="2" id="KW-1185">Reference proteome</keyword>
<proteinExistence type="predicted"/>
<evidence type="ECO:0000313" key="2">
    <source>
        <dbReference type="Proteomes" id="UP000612585"/>
    </source>
</evidence>
<gene>
    <name evidence="1" type="ORF">Vau01_075620</name>
</gene>
<dbReference type="AlphaFoldDB" id="A0A8J3Z9U6"/>
<dbReference type="RefSeq" id="WP_204003757.1">
    <property type="nucleotide sequence ID" value="NZ_BOPG01000049.1"/>
</dbReference>
<name>A0A8J3Z9U6_9ACTN</name>
<comment type="caution">
    <text evidence="1">The sequence shown here is derived from an EMBL/GenBank/DDBJ whole genome shotgun (WGS) entry which is preliminary data.</text>
</comment>
<dbReference type="EMBL" id="BOPG01000049">
    <property type="protein sequence ID" value="GIJ60046.1"/>
    <property type="molecule type" value="Genomic_DNA"/>
</dbReference>
<reference evidence="1" key="1">
    <citation type="submission" date="2021-01" db="EMBL/GenBank/DDBJ databases">
        <title>Whole genome shotgun sequence of Virgisporangium aurantiacum NBRC 16421.</title>
        <authorList>
            <person name="Komaki H."/>
            <person name="Tamura T."/>
        </authorList>
    </citation>
    <scope>NUCLEOTIDE SEQUENCE</scope>
    <source>
        <strain evidence="1">NBRC 16421</strain>
    </source>
</reference>
<accession>A0A8J3Z9U6</accession>
<organism evidence="1 2">
    <name type="scientific">Virgisporangium aurantiacum</name>
    <dbReference type="NCBI Taxonomy" id="175570"/>
    <lineage>
        <taxon>Bacteria</taxon>
        <taxon>Bacillati</taxon>
        <taxon>Actinomycetota</taxon>
        <taxon>Actinomycetes</taxon>
        <taxon>Micromonosporales</taxon>
        <taxon>Micromonosporaceae</taxon>
        <taxon>Virgisporangium</taxon>
    </lineage>
</organism>
<dbReference type="Proteomes" id="UP000612585">
    <property type="component" value="Unassembled WGS sequence"/>
</dbReference>
<sequence length="71" mass="7852">MGAHEATARTSDRNYLQAAAGGRSDIPAGVFRVERREGGPDLHFRCDVESLEEVAEIFRGYLANQDGWGDR</sequence>